<dbReference type="SUPFAM" id="SSF51395">
    <property type="entry name" value="FMN-linked oxidoreductases"/>
    <property type="match status" value="1"/>
</dbReference>
<keyword evidence="3 8" id="KW-0288">FMN</keyword>
<evidence type="ECO:0000256" key="2">
    <source>
        <dbReference type="ARBA" id="ARBA00022630"/>
    </source>
</evidence>
<dbReference type="Pfam" id="PF01207">
    <property type="entry name" value="Dus"/>
    <property type="match status" value="1"/>
</dbReference>
<evidence type="ECO:0000256" key="8">
    <source>
        <dbReference type="PIRNR" id="PIRNR006621"/>
    </source>
</evidence>
<name>A0ABQ7HXV0_9MICR</name>
<dbReference type="EMBL" id="SBIQ01000148">
    <property type="protein sequence ID" value="KAF7682980.1"/>
    <property type="molecule type" value="Genomic_DNA"/>
</dbReference>
<gene>
    <name evidence="10" type="primary">dusA</name>
    <name evidence="10" type="ORF">TCON_1810</name>
</gene>
<organism evidence="10 11">
    <name type="scientific">Astathelohania contejeani</name>
    <dbReference type="NCBI Taxonomy" id="164912"/>
    <lineage>
        <taxon>Eukaryota</taxon>
        <taxon>Fungi</taxon>
        <taxon>Fungi incertae sedis</taxon>
        <taxon>Microsporidia</taxon>
        <taxon>Astathelohaniidae</taxon>
        <taxon>Astathelohania</taxon>
    </lineage>
</organism>
<dbReference type="InterPro" id="IPR004653">
    <property type="entry name" value="DusA"/>
</dbReference>
<dbReference type="InterPro" id="IPR035587">
    <property type="entry name" value="DUS-like_FMN-bd"/>
</dbReference>
<evidence type="ECO:0000313" key="11">
    <source>
        <dbReference type="Proteomes" id="UP001516464"/>
    </source>
</evidence>
<dbReference type="CDD" id="cd02801">
    <property type="entry name" value="DUS_like_FMN"/>
    <property type="match status" value="1"/>
</dbReference>
<comment type="similarity">
    <text evidence="8">Belongs to the dus family.</text>
</comment>
<comment type="cofactor">
    <cofactor evidence="8">
        <name>FMN</name>
        <dbReference type="ChEBI" id="CHEBI:58210"/>
    </cofactor>
</comment>
<dbReference type="InterPro" id="IPR001269">
    <property type="entry name" value="DUS_fam"/>
</dbReference>
<protein>
    <recommendedName>
        <fullName evidence="8">tRNA-dihydrouridine synthase</fullName>
        <ecNumber evidence="8">1.3.1.-</ecNumber>
    </recommendedName>
</protein>
<dbReference type="PANTHER" id="PTHR42907">
    <property type="entry name" value="FMN-LINKED OXIDOREDUCTASES SUPERFAMILY PROTEIN"/>
    <property type="match status" value="1"/>
</dbReference>
<evidence type="ECO:0000256" key="5">
    <source>
        <dbReference type="ARBA" id="ARBA00022857"/>
    </source>
</evidence>
<keyword evidence="4 8" id="KW-0819">tRNA processing</keyword>
<feature type="domain" description="DUS-like FMN-binding" evidence="9">
    <location>
        <begin position="10"/>
        <end position="245"/>
    </location>
</feature>
<reference evidence="10 11" key="1">
    <citation type="submission" date="2019-01" db="EMBL/GenBank/DDBJ databases">
        <title>Genomes sequencing and comparative genomics of infectious freshwater microsporidia, Cucumispora dikerogammari and Thelohania contejeani.</title>
        <authorList>
            <person name="Cormier A."/>
            <person name="Giraud I."/>
            <person name="Wattier R."/>
            <person name="Teixeira M."/>
            <person name="Grandjean F."/>
            <person name="Rigaud T."/>
            <person name="Cordaux R."/>
        </authorList>
    </citation>
    <scope>NUCLEOTIDE SEQUENCE [LARGE SCALE GENOMIC DNA]</scope>
    <source>
        <strain evidence="10">T1</strain>
        <tissue evidence="10">Spores</tissue>
    </source>
</reference>
<sequence length="316" mass="36288">MLNTKKELSLAPMVDVTTPHFRKLIRLANSHPVILFTEMIVDKSVIYMEEKALHQKIGPYDPLTIIQLGGSEPQEVVQAVERIISLTSFRMFNLNCGCPSIKVRNGNFGAVLMKYPEKISEIINRVYKHTGIILSIKCRIGIDEYDSYEYFENFIGHIVAETPCMIFYIHARKCLLNGISTSQNRTVPPLDYSFVYRAKAKYPHVRFILNGNLGDKSDLIHLEGLDGMMIGRKAIENIFIFDEMLGLPKPESTYSVVKKYLDGYSPDLQLKFFHLNPIMNLLKGKKGCKNFKKELNSIVRDKLLLKDARDRILKYF</sequence>
<evidence type="ECO:0000256" key="7">
    <source>
        <dbReference type="ARBA" id="ARBA00023002"/>
    </source>
</evidence>
<proteinExistence type="inferred from homology"/>
<dbReference type="InterPro" id="IPR013785">
    <property type="entry name" value="Aldolase_TIM"/>
</dbReference>
<evidence type="ECO:0000259" key="9">
    <source>
        <dbReference type="Pfam" id="PF01207"/>
    </source>
</evidence>
<dbReference type="EC" id="1.3.1.-" evidence="8"/>
<comment type="function">
    <text evidence="8">Catalyzes the synthesis of dihydrouridine, a modified base found in the D-loop of most tRNAs.</text>
</comment>
<keyword evidence="11" id="KW-1185">Reference proteome</keyword>
<keyword evidence="5" id="KW-0521">NADP</keyword>
<keyword evidence="7 8" id="KW-0560">Oxidoreductase</keyword>
<keyword evidence="2 8" id="KW-0285">Flavoprotein</keyword>
<evidence type="ECO:0000256" key="1">
    <source>
        <dbReference type="ARBA" id="ARBA00022555"/>
    </source>
</evidence>
<keyword evidence="6" id="KW-0694">RNA-binding</keyword>
<keyword evidence="1" id="KW-0820">tRNA-binding</keyword>
<evidence type="ECO:0000313" key="10">
    <source>
        <dbReference type="EMBL" id="KAF7682980.1"/>
    </source>
</evidence>
<dbReference type="Gene3D" id="3.20.20.70">
    <property type="entry name" value="Aldolase class I"/>
    <property type="match status" value="1"/>
</dbReference>
<evidence type="ECO:0000256" key="4">
    <source>
        <dbReference type="ARBA" id="ARBA00022694"/>
    </source>
</evidence>
<evidence type="ECO:0000256" key="3">
    <source>
        <dbReference type="ARBA" id="ARBA00022643"/>
    </source>
</evidence>
<dbReference type="Proteomes" id="UP001516464">
    <property type="component" value="Unassembled WGS sequence"/>
</dbReference>
<accession>A0ABQ7HXV0</accession>
<comment type="caution">
    <text evidence="10">The sequence shown here is derived from an EMBL/GenBank/DDBJ whole genome shotgun (WGS) entry which is preliminary data.</text>
</comment>
<dbReference type="PIRSF" id="PIRSF006621">
    <property type="entry name" value="Dus"/>
    <property type="match status" value="1"/>
</dbReference>
<evidence type="ECO:0000256" key="6">
    <source>
        <dbReference type="ARBA" id="ARBA00022884"/>
    </source>
</evidence>
<dbReference type="PANTHER" id="PTHR42907:SF1">
    <property type="entry name" value="FMN-LINKED OXIDOREDUCTASES SUPERFAMILY PROTEIN"/>
    <property type="match status" value="1"/>
</dbReference>